<dbReference type="EMBL" id="AP018823">
    <property type="protein sequence ID" value="BBF86558.1"/>
    <property type="molecule type" value="Genomic_DNA"/>
</dbReference>
<dbReference type="KEGG" id="amah:DLM_2957"/>
<dbReference type="Pfam" id="PF05899">
    <property type="entry name" value="Cupin_3"/>
    <property type="match status" value="1"/>
</dbReference>
<proteinExistence type="predicted"/>
<organism evidence="2 3">
    <name type="scientific">Aquitalea magnusonii</name>
    <dbReference type="NCBI Taxonomy" id="332411"/>
    <lineage>
        <taxon>Bacteria</taxon>
        <taxon>Pseudomonadati</taxon>
        <taxon>Pseudomonadota</taxon>
        <taxon>Betaproteobacteria</taxon>
        <taxon>Neisseriales</taxon>
        <taxon>Chromobacteriaceae</taxon>
        <taxon>Aquitalea</taxon>
    </lineage>
</organism>
<dbReference type="InterPro" id="IPR011051">
    <property type="entry name" value="RmlC_Cupin_sf"/>
</dbReference>
<accession>A0A3G9GFC9</accession>
<name>A0A3G9GFC9_9NEIS</name>
<dbReference type="AlphaFoldDB" id="A0A3G9GFC9"/>
<dbReference type="RefSeq" id="WP_089085698.1">
    <property type="nucleotide sequence ID" value="NZ_AP018823.1"/>
</dbReference>
<reference evidence="3" key="3">
    <citation type="journal article" date="2017" name="Plant Physiol. Biochem.">
        <title>Differential oxidative and antioxidative response of duckweed Lemna minor toward plant growth promoting/inhibiting bacteria.</title>
        <authorList>
            <person name="Ishizawa H."/>
            <person name="Kuroda M."/>
            <person name="Morikawa M."/>
            <person name="Ike M."/>
        </authorList>
    </citation>
    <scope>NUCLEOTIDE SEQUENCE [LARGE SCALE GENOMIC DNA]</scope>
    <source>
        <strain evidence="3">H3</strain>
    </source>
</reference>
<reference evidence="2 3" key="2">
    <citation type="journal article" date="2017" name="Genome Announc.">
        <title>Draft genome sequence of Aquitalea magnusonii strain H3, a plant growth-promoting bacterium of duckweed Lemna minor.</title>
        <authorList>
            <person name="Ishizawa H."/>
            <person name="Kuroda M."/>
            <person name="Ike M."/>
        </authorList>
    </citation>
    <scope>NUCLEOTIDE SEQUENCE [LARGE SCALE GENOMIC DNA]</scope>
    <source>
        <strain evidence="2 3">H3</strain>
    </source>
</reference>
<keyword evidence="2" id="KW-0560">Oxidoreductase</keyword>
<evidence type="ECO:0000259" key="1">
    <source>
        <dbReference type="Pfam" id="PF05899"/>
    </source>
</evidence>
<dbReference type="Gene3D" id="2.60.120.10">
    <property type="entry name" value="Jelly Rolls"/>
    <property type="match status" value="1"/>
</dbReference>
<reference evidence="3" key="1">
    <citation type="journal article" date="2017" name="Biotechnol. Biofuels">
        <title>Evaluation of environmental bacterial communities as a factor affecting the growth of duckweed Lemna minor.</title>
        <authorList>
            <person name="Ishizawa H."/>
            <person name="Kuroda M."/>
            <person name="Morikawa M."/>
            <person name="Ike M."/>
        </authorList>
    </citation>
    <scope>NUCLEOTIDE SEQUENCE [LARGE SCALE GENOMIC DNA]</scope>
    <source>
        <strain evidence="3">H3</strain>
    </source>
</reference>
<evidence type="ECO:0000313" key="2">
    <source>
        <dbReference type="EMBL" id="BBF86558.1"/>
    </source>
</evidence>
<gene>
    <name evidence="2" type="ORF">DLM_2957</name>
</gene>
<sequence>MSNPFALLANLSVDATRIALEYREVPADQLISGPAQVGTAELGSLHGCSIGVWEMSPSVTTDVEVDEFFIVLSGQASVQFADGRPPLELQPGTVGHLAAGTATTWVVTQTLRKIYIA</sequence>
<dbReference type="InterPro" id="IPR008579">
    <property type="entry name" value="UGlyAH_Cupin_dom"/>
</dbReference>
<evidence type="ECO:0000313" key="3">
    <source>
        <dbReference type="Proteomes" id="UP000198290"/>
    </source>
</evidence>
<feature type="domain" description="(S)-ureidoglycine aminohydrolase cupin" evidence="1">
    <location>
        <begin position="48"/>
        <end position="115"/>
    </location>
</feature>
<dbReference type="InterPro" id="IPR014710">
    <property type="entry name" value="RmlC-like_jellyroll"/>
</dbReference>
<dbReference type="SUPFAM" id="SSF51182">
    <property type="entry name" value="RmlC-like cupins"/>
    <property type="match status" value="1"/>
</dbReference>
<protein>
    <submittedName>
        <fullName evidence="2">Putative dioxygenase</fullName>
    </submittedName>
</protein>
<dbReference type="STRING" id="332411.VI06_14275"/>
<keyword evidence="2" id="KW-0223">Dioxygenase</keyword>
<dbReference type="OrthoDB" id="9799053at2"/>
<dbReference type="Proteomes" id="UP000198290">
    <property type="component" value="Chromosome"/>
</dbReference>
<keyword evidence="3" id="KW-1185">Reference proteome</keyword>
<dbReference type="GO" id="GO:0051213">
    <property type="term" value="F:dioxygenase activity"/>
    <property type="evidence" value="ECO:0007669"/>
    <property type="project" value="UniProtKB-KW"/>
</dbReference>